<protein>
    <submittedName>
        <fullName evidence="2">AP endonuclease</fullName>
    </submittedName>
</protein>
<organism evidence="2 3">
    <name type="scientific">Peribacillus butanolivorans</name>
    <dbReference type="NCBI Taxonomy" id="421767"/>
    <lineage>
        <taxon>Bacteria</taxon>
        <taxon>Bacillati</taxon>
        <taxon>Bacillota</taxon>
        <taxon>Bacilli</taxon>
        <taxon>Bacillales</taxon>
        <taxon>Bacillaceae</taxon>
        <taxon>Peribacillus</taxon>
    </lineage>
</organism>
<dbReference type="InterPro" id="IPR036237">
    <property type="entry name" value="Xyl_isomerase-like_sf"/>
</dbReference>
<dbReference type="EMBL" id="NUEQ01000001">
    <property type="protein sequence ID" value="PEJ38643.1"/>
    <property type="molecule type" value="Genomic_DNA"/>
</dbReference>
<dbReference type="InterPro" id="IPR013022">
    <property type="entry name" value="Xyl_isomerase-like_TIM-brl"/>
</dbReference>
<dbReference type="Pfam" id="PF01261">
    <property type="entry name" value="AP_endonuc_2"/>
    <property type="match status" value="1"/>
</dbReference>
<dbReference type="SUPFAM" id="SSF51658">
    <property type="entry name" value="Xylose isomerase-like"/>
    <property type="match status" value="1"/>
</dbReference>
<sequence>MVAESNLEYLVRQVDDSCSLIIKLPPSIQEEGQQFPTPYLVLIDWGHDERDYTAGHPDDAKRLSPEGWNNMMTHIRILAEHAWTKYGVRSVVHPHAGGYIEFEDEIKKLMQDIPHEIAGLYLDTGQIYYSKMDPVQWLRDCANRLDYIHFKDINLDNYQKVMTECIRFFVTCGKGVMCPIGQGIINYKSINRLLKEIDYHGYITVEQEHDPRNCDSSLRDVSQSLA</sequence>
<dbReference type="PANTHER" id="PTHR12110:SF41">
    <property type="entry name" value="INOSOSE DEHYDRATASE"/>
    <property type="match status" value="1"/>
</dbReference>
<dbReference type="PANTHER" id="PTHR12110">
    <property type="entry name" value="HYDROXYPYRUVATE ISOMERASE"/>
    <property type="match status" value="1"/>
</dbReference>
<feature type="domain" description="Xylose isomerase-like TIM barrel" evidence="1">
    <location>
        <begin position="60"/>
        <end position="211"/>
    </location>
</feature>
<proteinExistence type="predicted"/>
<dbReference type="Gene3D" id="3.20.20.150">
    <property type="entry name" value="Divalent-metal-dependent TIM barrel enzymes"/>
    <property type="match status" value="1"/>
</dbReference>
<accession>A0AAX0S9E9</accession>
<reference evidence="2 3" key="1">
    <citation type="submission" date="2017-09" db="EMBL/GenBank/DDBJ databases">
        <title>Large-scale bioinformatics analysis of Bacillus genomes uncovers conserved roles of natural products in bacterial physiology.</title>
        <authorList>
            <consortium name="Agbiome Team Llc"/>
            <person name="Bleich R.M."/>
            <person name="Kirk G.J."/>
            <person name="Santa Maria K.C."/>
            <person name="Allen S.E."/>
            <person name="Farag S."/>
            <person name="Shank E.A."/>
            <person name="Bowers A."/>
        </authorList>
    </citation>
    <scope>NUCLEOTIDE SEQUENCE [LARGE SCALE GENOMIC DNA]</scope>
    <source>
        <strain evidence="2 3">AFS003229</strain>
    </source>
</reference>
<keyword evidence="2" id="KW-0378">Hydrolase</keyword>
<dbReference type="AlphaFoldDB" id="A0AAX0S9E9"/>
<dbReference type="GO" id="GO:0004519">
    <property type="term" value="F:endonuclease activity"/>
    <property type="evidence" value="ECO:0007669"/>
    <property type="project" value="UniProtKB-KW"/>
</dbReference>
<keyword evidence="2" id="KW-0540">Nuclease</keyword>
<evidence type="ECO:0000259" key="1">
    <source>
        <dbReference type="Pfam" id="PF01261"/>
    </source>
</evidence>
<evidence type="ECO:0000313" key="3">
    <source>
        <dbReference type="Proteomes" id="UP000220106"/>
    </source>
</evidence>
<gene>
    <name evidence="2" type="ORF">CN689_00080</name>
</gene>
<dbReference type="RefSeq" id="WP_098174420.1">
    <property type="nucleotide sequence ID" value="NZ_NUEQ01000001.1"/>
</dbReference>
<dbReference type="InterPro" id="IPR050312">
    <property type="entry name" value="IolE/XylAMocC-like"/>
</dbReference>
<keyword evidence="2" id="KW-0255">Endonuclease</keyword>
<evidence type="ECO:0000313" key="2">
    <source>
        <dbReference type="EMBL" id="PEJ38643.1"/>
    </source>
</evidence>
<dbReference type="Proteomes" id="UP000220106">
    <property type="component" value="Unassembled WGS sequence"/>
</dbReference>
<name>A0AAX0S9E9_9BACI</name>
<comment type="caution">
    <text evidence="2">The sequence shown here is derived from an EMBL/GenBank/DDBJ whole genome shotgun (WGS) entry which is preliminary data.</text>
</comment>